<evidence type="ECO:0008006" key="4">
    <source>
        <dbReference type="Google" id="ProtNLM"/>
    </source>
</evidence>
<proteinExistence type="predicted"/>
<dbReference type="AlphaFoldDB" id="A0AA48HIE8"/>
<name>A0AA48HIE8_9FLAO</name>
<keyword evidence="1" id="KW-0812">Transmembrane</keyword>
<gene>
    <name evidence="2" type="primary">batD</name>
    <name evidence="2" type="ORF">MACH07_10520</name>
</gene>
<keyword evidence="3" id="KW-1185">Reference proteome</keyword>
<organism evidence="2 3">
    <name type="scientific">Flagellimonas marinaquae</name>
    <dbReference type="NCBI Taxonomy" id="254955"/>
    <lineage>
        <taxon>Bacteria</taxon>
        <taxon>Pseudomonadati</taxon>
        <taxon>Bacteroidota</taxon>
        <taxon>Flavobacteriia</taxon>
        <taxon>Flavobacteriales</taxon>
        <taxon>Flavobacteriaceae</taxon>
        <taxon>Flagellimonas</taxon>
    </lineage>
</organism>
<accession>A0AA48HIE8</accession>
<keyword evidence="1" id="KW-0472">Membrane</keyword>
<protein>
    <recommendedName>
        <fullName evidence="4">Protein BatD</fullName>
    </recommendedName>
</protein>
<dbReference type="InterPro" id="IPR025738">
    <property type="entry name" value="BatD"/>
</dbReference>
<dbReference type="Pfam" id="PF13584">
    <property type="entry name" value="BatD"/>
    <property type="match status" value="2"/>
</dbReference>
<dbReference type="RefSeq" id="WP_338197214.1">
    <property type="nucleotide sequence ID" value="NZ_AP027268.1"/>
</dbReference>
<dbReference type="EMBL" id="AP027268">
    <property type="protein sequence ID" value="BDW92220.1"/>
    <property type="molecule type" value="Genomic_DNA"/>
</dbReference>
<evidence type="ECO:0000313" key="2">
    <source>
        <dbReference type="EMBL" id="BDW92220.1"/>
    </source>
</evidence>
<feature type="transmembrane region" description="Helical" evidence="1">
    <location>
        <begin position="455"/>
        <end position="473"/>
    </location>
</feature>
<evidence type="ECO:0000256" key="1">
    <source>
        <dbReference type="SAM" id="Phobius"/>
    </source>
</evidence>
<keyword evidence="1" id="KW-1133">Transmembrane helix</keyword>
<dbReference type="Proteomes" id="UP001330184">
    <property type="component" value="Chromosome"/>
</dbReference>
<dbReference type="PANTHER" id="PTHR40940">
    <property type="entry name" value="PROTEIN BATD-RELATED"/>
    <property type="match status" value="1"/>
</dbReference>
<evidence type="ECO:0000313" key="3">
    <source>
        <dbReference type="Proteomes" id="UP001330184"/>
    </source>
</evidence>
<dbReference type="PANTHER" id="PTHR40940:SF2">
    <property type="entry name" value="BATD"/>
    <property type="match status" value="1"/>
</dbReference>
<reference evidence="2 3" key="1">
    <citation type="submission" date="2023-01" db="EMBL/GenBank/DDBJ databases">
        <title>Complete genome sequence of Muricauda aquimarina strain IFOP_LL357.</title>
        <authorList>
            <person name="Gajardo G."/>
            <person name="Ueki S."/>
            <person name="Maruyama F."/>
        </authorList>
    </citation>
    <scope>NUCLEOTIDE SEQUENCE [LARGE SCALE GENOMIC DNA]</scope>
    <source>
        <strain evidence="2 3">IFOP_LL357</strain>
    </source>
</reference>
<sequence>MKTLMGNIGLILGLFLLTGIYSHAQEDSDQVTFTLNLSKEELGINERLRVDFTMNRDGDNFKPPQFDGFKVVMGPSQSISSSWINGKRSFSKTYTYILVPTAKGSFTINQATIEIEGKTYKTTPQNVEVTAAVDKPNSQKTVDDVADESLHLVAEVSKANPYLNEAVTVLYKLYVSPNISVTNYRPLDNPTYNNFWSQDIPVTKHTAQNGTYQGKPYRYVVLKRVVLYPQKAGKLDIEPLSLEVFVDVPTDRRDFFGGRIYTQTSKTVSAGNRTINVKPLPEAGKPENFSGAVGEFDFSVTTSKTQLNASESLQAKVEVTGKGNLKLFQLPEPELPSSLEVYDPEYDENIRTYSTGMEGKVANNYTIVPSFRGKYPIPSISFSYFNPSTGRYNTINSEEINIEVIEGPTGNSDNVSVPSANKQLVVPTGEQFHFININPNLKPIDQKRFFGSNTFFILLLAPLLLIPMAIFFFKKREAIASDVIGNKIKQANKLARKYLSTAKKELGNKEAFYVALEKGLHNYLKAKLHIETSEFSKDKITPILSEKNVDTNDISGFIELLRSCEMARYSPFSNVQMQQDYEKASDVISKLDKQL</sequence>